<evidence type="ECO:0000256" key="5">
    <source>
        <dbReference type="ARBA" id="ARBA00023004"/>
    </source>
</evidence>
<dbReference type="GO" id="GO:0046872">
    <property type="term" value="F:metal ion binding"/>
    <property type="evidence" value="ECO:0007669"/>
    <property type="project" value="UniProtKB-KW"/>
</dbReference>
<comment type="caution">
    <text evidence="11">The sequence shown here is derived from an EMBL/GenBank/DDBJ whole genome shotgun (WGS) entry which is preliminary data.</text>
</comment>
<dbReference type="Pfam" id="PF04324">
    <property type="entry name" value="Fer2_BFD"/>
    <property type="match status" value="1"/>
</dbReference>
<dbReference type="Gene3D" id="1.10.10.1100">
    <property type="entry name" value="BFD-like [2Fe-2S]-binding domain"/>
    <property type="match status" value="1"/>
</dbReference>
<keyword evidence="1" id="KW-0813">Transport</keyword>
<name>A0AAW8B6K6_9GAMM</name>
<dbReference type="RefSeq" id="WP_305170119.1">
    <property type="nucleotide sequence ID" value="NZ_JAUUUU010000002.1"/>
</dbReference>
<keyword evidence="3" id="KW-0479">Metal-binding</keyword>
<evidence type="ECO:0000256" key="2">
    <source>
        <dbReference type="ARBA" id="ARBA00022714"/>
    </source>
</evidence>
<keyword evidence="4" id="KW-0249">Electron transport</keyword>
<evidence type="ECO:0000256" key="4">
    <source>
        <dbReference type="ARBA" id="ARBA00022982"/>
    </source>
</evidence>
<keyword evidence="12" id="KW-1185">Reference proteome</keyword>
<evidence type="ECO:0000256" key="3">
    <source>
        <dbReference type="ARBA" id="ARBA00022723"/>
    </source>
</evidence>
<dbReference type="PANTHER" id="PTHR37424:SF1">
    <property type="entry name" value="BACTERIOFERRITIN-ASSOCIATED FERREDOXIN"/>
    <property type="match status" value="1"/>
</dbReference>
<evidence type="ECO:0000256" key="7">
    <source>
        <dbReference type="ARBA" id="ARBA00034078"/>
    </source>
</evidence>
<protein>
    <recommendedName>
        <fullName evidence="8">Bacterioferritin-associated ferredoxin</fullName>
    </recommendedName>
</protein>
<evidence type="ECO:0000256" key="9">
    <source>
        <dbReference type="ARBA" id="ARBA00046332"/>
    </source>
</evidence>
<dbReference type="PANTHER" id="PTHR37424">
    <property type="entry name" value="BACTERIOFERRITIN-ASSOCIATED FERREDOXIN"/>
    <property type="match status" value="1"/>
</dbReference>
<comment type="cofactor">
    <cofactor evidence="7">
        <name>[2Fe-2S] cluster</name>
        <dbReference type="ChEBI" id="CHEBI:190135"/>
    </cofactor>
</comment>
<keyword evidence="5" id="KW-0408">Iron</keyword>
<dbReference type="InterPro" id="IPR041854">
    <property type="entry name" value="BFD-like_2Fe2S-bd_dom_sf"/>
</dbReference>
<evidence type="ECO:0000256" key="8">
    <source>
        <dbReference type="ARBA" id="ARBA00039386"/>
    </source>
</evidence>
<dbReference type="InterPro" id="IPR052371">
    <property type="entry name" value="BFD-associated_ferredoxin"/>
</dbReference>
<reference evidence="11" key="2">
    <citation type="submission" date="2023-08" db="EMBL/GenBank/DDBJ databases">
        <authorList>
            <person name="Luo J."/>
        </authorList>
    </citation>
    <scope>NUCLEOTIDE SEQUENCE</scope>
    <source>
        <strain evidence="11">DSM 25064</strain>
    </source>
</reference>
<keyword evidence="2" id="KW-0001">2Fe-2S</keyword>
<dbReference type="Proteomes" id="UP001178354">
    <property type="component" value="Unassembled WGS sequence"/>
</dbReference>
<evidence type="ECO:0000256" key="1">
    <source>
        <dbReference type="ARBA" id="ARBA00022448"/>
    </source>
</evidence>
<evidence type="ECO:0000256" key="6">
    <source>
        <dbReference type="ARBA" id="ARBA00023014"/>
    </source>
</evidence>
<dbReference type="EMBL" id="JAUUUU010000002">
    <property type="protein sequence ID" value="MDP1520573.1"/>
    <property type="molecule type" value="Genomic_DNA"/>
</dbReference>
<dbReference type="GO" id="GO:0051537">
    <property type="term" value="F:2 iron, 2 sulfur cluster binding"/>
    <property type="evidence" value="ECO:0007669"/>
    <property type="project" value="UniProtKB-KW"/>
</dbReference>
<dbReference type="AlphaFoldDB" id="A0AAW8B6K6"/>
<proteinExistence type="inferred from homology"/>
<sequence>MYVCICNAVTDRDIREAVENGASNMRALKQCTGAASQCGKCLPQAKAILKEAIAEANYFDAMGTA</sequence>
<reference evidence="11" key="1">
    <citation type="journal article" date="2010" name="Int. J. Syst. Evol. Microbiol.">
        <title>Porticoccus litoralis gen. nov., sp. nov., a gammaproteobacterium isolated from the Yellow Sea.</title>
        <authorList>
            <person name="Oh H.M."/>
            <person name="Kim H."/>
            <person name="Kim K.M."/>
            <person name="Min G.S."/>
            <person name="Cho J.C."/>
        </authorList>
    </citation>
    <scope>NUCLEOTIDE SEQUENCE</scope>
    <source>
        <strain evidence="11">DSM 25064</strain>
    </source>
</reference>
<dbReference type="InterPro" id="IPR007419">
    <property type="entry name" value="BFD-like_2Fe2S-bd_dom"/>
</dbReference>
<evidence type="ECO:0000313" key="12">
    <source>
        <dbReference type="Proteomes" id="UP001178354"/>
    </source>
</evidence>
<keyword evidence="6" id="KW-0411">Iron-sulfur</keyword>
<gene>
    <name evidence="11" type="ORF">Q8A57_06275</name>
</gene>
<organism evidence="11 12">
    <name type="scientific">Porticoccus litoralis</name>
    <dbReference type="NCBI Taxonomy" id="434086"/>
    <lineage>
        <taxon>Bacteria</taxon>
        <taxon>Pseudomonadati</taxon>
        <taxon>Pseudomonadota</taxon>
        <taxon>Gammaproteobacteria</taxon>
        <taxon>Cellvibrionales</taxon>
        <taxon>Porticoccaceae</taxon>
        <taxon>Porticoccus</taxon>
    </lineage>
</organism>
<evidence type="ECO:0000259" key="10">
    <source>
        <dbReference type="Pfam" id="PF04324"/>
    </source>
</evidence>
<feature type="domain" description="BFD-like [2Fe-2S]-binding" evidence="10">
    <location>
        <begin position="2"/>
        <end position="51"/>
    </location>
</feature>
<evidence type="ECO:0000313" key="11">
    <source>
        <dbReference type="EMBL" id="MDP1520573.1"/>
    </source>
</evidence>
<comment type="similarity">
    <text evidence="9">Belongs to the Bfd family.</text>
</comment>
<dbReference type="CDD" id="cd19945">
    <property type="entry name" value="Fer2_BFD"/>
    <property type="match status" value="1"/>
</dbReference>
<accession>A0AAW8B6K6</accession>